<reference evidence="1" key="1">
    <citation type="submission" date="2023-02" db="EMBL/GenBank/DDBJ databases">
        <title>Colletotrichum kahawae CIFC_Que2 genome sequencing and assembly.</title>
        <authorList>
            <person name="Baroncelli R."/>
        </authorList>
    </citation>
    <scope>NUCLEOTIDE SEQUENCE</scope>
    <source>
        <strain evidence="1">CIFC_Que2</strain>
    </source>
</reference>
<evidence type="ECO:0000313" key="2">
    <source>
        <dbReference type="Proteomes" id="UP001281614"/>
    </source>
</evidence>
<sequence>MVGGNVGKKGRTAGREGGLELLGWAETAARTATNTVVVTPPGTCGRAGPVSSETLFDLSRQTSQLFLGTTRWCRRRSAHFDCRCRSHPIVTSFIHGLDIGQAGWQVGPMCARRAKTAGRHREGQQQQPSLLFCLPCTAPFCTPPPDGLGACETLKDIPRHRYRPESCSAQS</sequence>
<name>A0AAD9Y580_COLKA</name>
<comment type="caution">
    <text evidence="1">The sequence shown here is derived from an EMBL/GenBank/DDBJ whole genome shotgun (WGS) entry which is preliminary data.</text>
</comment>
<dbReference type="AlphaFoldDB" id="A0AAD9Y580"/>
<organism evidence="1 2">
    <name type="scientific">Colletotrichum kahawae</name>
    <name type="common">Coffee berry disease fungus</name>
    <dbReference type="NCBI Taxonomy" id="34407"/>
    <lineage>
        <taxon>Eukaryota</taxon>
        <taxon>Fungi</taxon>
        <taxon>Dikarya</taxon>
        <taxon>Ascomycota</taxon>
        <taxon>Pezizomycotina</taxon>
        <taxon>Sordariomycetes</taxon>
        <taxon>Hypocreomycetidae</taxon>
        <taxon>Glomerellales</taxon>
        <taxon>Glomerellaceae</taxon>
        <taxon>Colletotrichum</taxon>
        <taxon>Colletotrichum gloeosporioides species complex</taxon>
    </lineage>
</organism>
<keyword evidence="2" id="KW-1185">Reference proteome</keyword>
<gene>
    <name evidence="1" type="ORF">CKAH01_07747</name>
</gene>
<protein>
    <submittedName>
        <fullName evidence="1">Uncharacterized protein</fullName>
    </submittedName>
</protein>
<dbReference type="Proteomes" id="UP001281614">
    <property type="component" value="Unassembled WGS sequence"/>
</dbReference>
<proteinExistence type="predicted"/>
<accession>A0AAD9Y580</accession>
<dbReference type="EMBL" id="VYYT01000422">
    <property type="protein sequence ID" value="KAK2736547.1"/>
    <property type="molecule type" value="Genomic_DNA"/>
</dbReference>
<evidence type="ECO:0000313" key="1">
    <source>
        <dbReference type="EMBL" id="KAK2736547.1"/>
    </source>
</evidence>